<reference evidence="2 3" key="1">
    <citation type="submission" date="2016-11" db="EMBL/GenBank/DDBJ databases">
        <authorList>
            <person name="Jaros S."/>
            <person name="Januszkiewicz K."/>
            <person name="Wedrychowicz H."/>
        </authorList>
    </citation>
    <scope>NUCLEOTIDE SEQUENCE [LARGE SCALE GENOMIC DNA]</scope>
    <source>
        <strain evidence="2 3">DSM 6191</strain>
    </source>
</reference>
<dbReference type="GO" id="GO:0016020">
    <property type="term" value="C:membrane"/>
    <property type="evidence" value="ECO:0007669"/>
    <property type="project" value="InterPro"/>
</dbReference>
<dbReference type="NCBIfam" id="TIGR03082">
    <property type="entry name" value="Gneg_AbrB_dup"/>
    <property type="match status" value="2"/>
</dbReference>
<evidence type="ECO:0008006" key="4">
    <source>
        <dbReference type="Google" id="ProtNLM"/>
    </source>
</evidence>
<dbReference type="Proteomes" id="UP000184241">
    <property type="component" value="Unassembled WGS sequence"/>
</dbReference>
<feature type="transmembrane region" description="Helical" evidence="1">
    <location>
        <begin position="78"/>
        <end position="99"/>
    </location>
</feature>
<dbReference type="EMBL" id="FQXU01000006">
    <property type="protein sequence ID" value="SHI13561.1"/>
    <property type="molecule type" value="Genomic_DNA"/>
</dbReference>
<dbReference type="GO" id="GO:0010468">
    <property type="term" value="P:regulation of gene expression"/>
    <property type="evidence" value="ECO:0007669"/>
    <property type="project" value="InterPro"/>
</dbReference>
<dbReference type="PANTHER" id="PTHR38457">
    <property type="entry name" value="REGULATOR ABRB-RELATED"/>
    <property type="match status" value="1"/>
</dbReference>
<proteinExistence type="predicted"/>
<dbReference type="InterPro" id="IPR007820">
    <property type="entry name" value="AbrB_fam"/>
</dbReference>
<feature type="transmembrane region" description="Helical" evidence="1">
    <location>
        <begin position="146"/>
        <end position="168"/>
    </location>
</feature>
<organism evidence="2 3">
    <name type="scientific">Clostridium intestinale DSM 6191</name>
    <dbReference type="NCBI Taxonomy" id="1121320"/>
    <lineage>
        <taxon>Bacteria</taxon>
        <taxon>Bacillati</taxon>
        <taxon>Bacillota</taxon>
        <taxon>Clostridia</taxon>
        <taxon>Eubacteriales</taxon>
        <taxon>Clostridiaceae</taxon>
        <taxon>Clostridium</taxon>
    </lineage>
</organism>
<feature type="transmembrane region" description="Helical" evidence="1">
    <location>
        <begin position="54"/>
        <end position="72"/>
    </location>
</feature>
<dbReference type="AlphaFoldDB" id="A0A1M5YNT7"/>
<protein>
    <recommendedName>
        <fullName evidence="4">Membrane protein AbrB duplication</fullName>
    </recommendedName>
</protein>
<evidence type="ECO:0000256" key="1">
    <source>
        <dbReference type="SAM" id="Phobius"/>
    </source>
</evidence>
<keyword evidence="1" id="KW-0812">Transmembrane</keyword>
<feature type="transmembrane region" description="Helical" evidence="1">
    <location>
        <begin position="188"/>
        <end position="205"/>
    </location>
</feature>
<accession>A0A1M5YNT7</accession>
<dbReference type="PANTHER" id="PTHR38457:SF1">
    <property type="entry name" value="REGULATOR ABRB-RELATED"/>
    <property type="match status" value="1"/>
</dbReference>
<name>A0A1M5YNT7_9CLOT</name>
<feature type="transmembrane region" description="Helical" evidence="1">
    <location>
        <begin position="106"/>
        <end position="126"/>
    </location>
</feature>
<dbReference type="PIRSF" id="PIRSF038991">
    <property type="entry name" value="Protein_AbrB"/>
    <property type="match status" value="1"/>
</dbReference>
<feature type="transmembrane region" description="Helical" evidence="1">
    <location>
        <begin position="262"/>
        <end position="284"/>
    </location>
</feature>
<evidence type="ECO:0000313" key="2">
    <source>
        <dbReference type="EMBL" id="SHI13561.1"/>
    </source>
</evidence>
<feature type="transmembrane region" description="Helical" evidence="1">
    <location>
        <begin position="28"/>
        <end position="47"/>
    </location>
</feature>
<evidence type="ECO:0000313" key="3">
    <source>
        <dbReference type="Proteomes" id="UP000184241"/>
    </source>
</evidence>
<feature type="transmembrane region" description="Helical" evidence="1">
    <location>
        <begin position="211"/>
        <end position="231"/>
    </location>
</feature>
<feature type="transmembrane region" description="Helical" evidence="1">
    <location>
        <begin position="322"/>
        <end position="343"/>
    </location>
</feature>
<dbReference type="InterPro" id="IPR017516">
    <property type="entry name" value="AbrB_dup"/>
</dbReference>
<keyword evidence="1" id="KW-1133">Transmembrane helix</keyword>
<sequence>MQNLLLTLLVAIVGGTIALKLKVPAGAMIGAMISVAIFNIVLGKAYFPVNAKIVTQIAAGAFVGAGITYKDIISLKSIIKPAVIITLGMISINLIMGYLMHKLTGIDLVTSLFACAPGGIVDMSIISSDLGADTSKVAILQLVRLMGVMLILPSLLKLICNKLGVCIVKDKTKVEKEENMNNSNIQNLFMTLAVGGIFGTIGYLLKIPAGAMTFSMISVGVFNILSSRGYMPLTLRRITQMCAGALIGERMTFNDLIGIGDILFPALMILVGIIVTNLALGFLISRNSNLEITTALFSSAPGGMSDMTLIADELGADTPKVAVLQLVRVISVIALFPIIIKYISELLT</sequence>
<dbReference type="RefSeq" id="WP_083553487.1">
    <property type="nucleotide sequence ID" value="NZ_FQXU01000006.1"/>
</dbReference>
<dbReference type="Pfam" id="PF05145">
    <property type="entry name" value="AbrB"/>
    <property type="match status" value="2"/>
</dbReference>
<keyword evidence="1" id="KW-0472">Membrane</keyword>
<gene>
    <name evidence="2" type="ORF">SAMN02745941_02178</name>
</gene>